<comment type="caution">
    <text evidence="2">The sequence shown here is derived from an EMBL/GenBank/DDBJ whole genome shotgun (WGS) entry which is preliminary data.</text>
</comment>
<reference evidence="2 3" key="1">
    <citation type="journal article" date="2013" name="Curr. Biol.">
        <title>The Genome of the Foraminiferan Reticulomyxa filosa.</title>
        <authorList>
            <person name="Glockner G."/>
            <person name="Hulsmann N."/>
            <person name="Schleicher M."/>
            <person name="Noegel A.A."/>
            <person name="Eichinger L."/>
            <person name="Gallinger C."/>
            <person name="Pawlowski J."/>
            <person name="Sierra R."/>
            <person name="Euteneuer U."/>
            <person name="Pillet L."/>
            <person name="Moustafa A."/>
            <person name="Platzer M."/>
            <person name="Groth M."/>
            <person name="Szafranski K."/>
            <person name="Schliwa M."/>
        </authorList>
    </citation>
    <scope>NUCLEOTIDE SEQUENCE [LARGE SCALE GENOMIC DNA]</scope>
</reference>
<dbReference type="Gene3D" id="1.20.1280.50">
    <property type="match status" value="1"/>
</dbReference>
<feature type="non-terminal residue" evidence="2">
    <location>
        <position position="1"/>
    </location>
</feature>
<protein>
    <recommendedName>
        <fullName evidence="1">F-box domain-containing protein</fullName>
    </recommendedName>
</protein>
<dbReference type="Proteomes" id="UP000023152">
    <property type="component" value="Unassembled WGS sequence"/>
</dbReference>
<accession>X6LT58</accession>
<gene>
    <name evidence="2" type="ORF">RFI_32278</name>
</gene>
<dbReference type="InterPro" id="IPR001810">
    <property type="entry name" value="F-box_dom"/>
</dbReference>
<dbReference type="OrthoDB" id="69177at2759"/>
<sequence>NEVMSEHLWSQLKQHLTREMIQFPKVSQLDDCANDDGDIWVPFAVNPTFQLQTNKQTNKKKSVRLQCALQLKKKDGKVDTPNLQSMYIIMIYLNEDFEGGSTRLWNNHQHPIFCTNDAFHSFRDVKSITGTCVIFHHNGSKYVLKGTLMFERVNKDSTEERPLQLLRSMIGTTEEDPKECIQGYIKTLQLQQVKIDVPPTVGEEMEWLPLDIYLLICSYLTRGQMIKSFYSVCRAWKLAAQSPLLWRDQFKIEWPDMYPLERRQFLRSISSLHTPFRATPWFHLFRLRAISDQNFQVVTIHIQTHHVEYGMSPKTILSRRKQDLANNMPKFLQQSLMFVERGKGEIEKDDFIDSKK</sequence>
<dbReference type="InterPro" id="IPR036047">
    <property type="entry name" value="F-box-like_dom_sf"/>
</dbReference>
<dbReference type="AlphaFoldDB" id="X6LT58"/>
<proteinExistence type="predicted"/>
<organism evidence="2 3">
    <name type="scientific">Reticulomyxa filosa</name>
    <dbReference type="NCBI Taxonomy" id="46433"/>
    <lineage>
        <taxon>Eukaryota</taxon>
        <taxon>Sar</taxon>
        <taxon>Rhizaria</taxon>
        <taxon>Retaria</taxon>
        <taxon>Foraminifera</taxon>
        <taxon>Monothalamids</taxon>
        <taxon>Reticulomyxidae</taxon>
        <taxon>Reticulomyxa</taxon>
    </lineage>
</organism>
<evidence type="ECO:0000313" key="3">
    <source>
        <dbReference type="Proteomes" id="UP000023152"/>
    </source>
</evidence>
<name>X6LT58_RETFI</name>
<evidence type="ECO:0000259" key="1">
    <source>
        <dbReference type="Pfam" id="PF12937"/>
    </source>
</evidence>
<keyword evidence="3" id="KW-1185">Reference proteome</keyword>
<dbReference type="SUPFAM" id="SSF81383">
    <property type="entry name" value="F-box domain"/>
    <property type="match status" value="1"/>
</dbReference>
<dbReference type="EMBL" id="ASPP01028517">
    <property type="protein sequence ID" value="ETO05118.1"/>
    <property type="molecule type" value="Genomic_DNA"/>
</dbReference>
<evidence type="ECO:0000313" key="2">
    <source>
        <dbReference type="EMBL" id="ETO05118.1"/>
    </source>
</evidence>
<dbReference type="Pfam" id="PF12937">
    <property type="entry name" value="F-box-like"/>
    <property type="match status" value="1"/>
</dbReference>
<feature type="domain" description="F-box" evidence="1">
    <location>
        <begin position="208"/>
        <end position="250"/>
    </location>
</feature>